<dbReference type="InterPro" id="IPR005702">
    <property type="entry name" value="Wzc-like_C"/>
</dbReference>
<dbReference type="Gene3D" id="3.40.50.300">
    <property type="entry name" value="P-loop containing nucleotide triphosphate hydrolases"/>
    <property type="match status" value="1"/>
</dbReference>
<evidence type="ECO:0000256" key="1">
    <source>
        <dbReference type="ARBA" id="ARBA00022741"/>
    </source>
</evidence>
<organism evidence="3">
    <name type="scientific">Thermomicrobium roseum</name>
    <dbReference type="NCBI Taxonomy" id="500"/>
    <lineage>
        <taxon>Bacteria</taxon>
        <taxon>Pseudomonadati</taxon>
        <taxon>Thermomicrobiota</taxon>
        <taxon>Thermomicrobia</taxon>
        <taxon>Thermomicrobiales</taxon>
        <taxon>Thermomicrobiaceae</taxon>
        <taxon>Thermomicrobium</taxon>
    </lineage>
</organism>
<protein>
    <submittedName>
        <fullName evidence="3">Capsular exopolysaccharide family protein</fullName>
    </submittedName>
</protein>
<dbReference type="SUPFAM" id="SSF52540">
    <property type="entry name" value="P-loop containing nucleoside triphosphate hydrolases"/>
    <property type="match status" value="1"/>
</dbReference>
<dbReference type="PANTHER" id="PTHR32309:SF13">
    <property type="entry name" value="FERRIC ENTEROBACTIN TRANSPORT PROTEIN FEPE"/>
    <property type="match status" value="1"/>
</dbReference>
<accession>A0A7C2B4W1</accession>
<dbReference type="AlphaFoldDB" id="A0A7C2B4W1"/>
<dbReference type="EMBL" id="DSJL01000001">
    <property type="protein sequence ID" value="HEF64003.1"/>
    <property type="molecule type" value="Genomic_DNA"/>
</dbReference>
<keyword evidence="1" id="KW-0547">Nucleotide-binding</keyword>
<proteinExistence type="predicted"/>
<keyword evidence="2" id="KW-0067">ATP-binding</keyword>
<dbReference type="InterPro" id="IPR027417">
    <property type="entry name" value="P-loop_NTPase"/>
</dbReference>
<dbReference type="PANTHER" id="PTHR32309">
    <property type="entry name" value="TYROSINE-PROTEIN KINASE"/>
    <property type="match status" value="1"/>
</dbReference>
<evidence type="ECO:0000256" key="2">
    <source>
        <dbReference type="ARBA" id="ARBA00022840"/>
    </source>
</evidence>
<name>A0A7C2B4W1_THERO</name>
<dbReference type="GO" id="GO:0005886">
    <property type="term" value="C:plasma membrane"/>
    <property type="evidence" value="ECO:0007669"/>
    <property type="project" value="TreeGrafter"/>
</dbReference>
<dbReference type="GO" id="GO:0004713">
    <property type="term" value="F:protein tyrosine kinase activity"/>
    <property type="evidence" value="ECO:0007669"/>
    <property type="project" value="TreeGrafter"/>
</dbReference>
<dbReference type="InterPro" id="IPR050445">
    <property type="entry name" value="Bact_polysacc_biosynth/exp"/>
</dbReference>
<comment type="caution">
    <text evidence="3">The sequence shown here is derived from an EMBL/GenBank/DDBJ whole genome shotgun (WGS) entry which is preliminary data.</text>
</comment>
<sequence>MRPEEYLAIVLRRWWIVLLAGLAAAVVAYGYSRTQPPTYQVSVRLMAVAQPPDYWLDLYAKNRLASYQDLIRSGDFVARALHQAGLNDDPGHVLGSLALARNQDSNVVQLVVTDTDPERAARVANALADAFVAQSIAENQRILEQFRDPFGQRIQGTVAVVKLDTPSPPSTPVGPRTRLNTAAGLVLGLVFGVLVTFGIEYFEDVLRTARETSRALGLPVVAEVPGFRNRRSSRVEENMADLIVVEAPLSPAAEAYRTLRAVLRRSNGSILSPRTILICGVGRSSTDSASVAANLAAASAVAGERVLLVDADLRHPSLHTLATETVSLGLAEWLVNSDQRPAPVYGTSLAELRLLPAGQLPAGTNPADLFSRPLTSERLTLLRKLGDRVIFHTAPLPRYGDALALASLAEGVLLVIRSGVTPRTAAQQAKEQLERAGACLLGVVLLRG</sequence>
<gene>
    <name evidence="3" type="ORF">ENP47_00095</name>
</gene>
<dbReference type="CDD" id="cd05387">
    <property type="entry name" value="BY-kinase"/>
    <property type="match status" value="1"/>
</dbReference>
<evidence type="ECO:0000313" key="3">
    <source>
        <dbReference type="EMBL" id="HEF64003.1"/>
    </source>
</evidence>
<reference evidence="3" key="1">
    <citation type="journal article" date="2020" name="mSystems">
        <title>Genome- and Community-Level Interaction Insights into Carbon Utilization and Element Cycling Functions of Hydrothermarchaeota in Hydrothermal Sediment.</title>
        <authorList>
            <person name="Zhou Z."/>
            <person name="Liu Y."/>
            <person name="Xu W."/>
            <person name="Pan J."/>
            <person name="Luo Z.H."/>
            <person name="Li M."/>
        </authorList>
    </citation>
    <scope>NUCLEOTIDE SEQUENCE [LARGE SCALE GENOMIC DNA]</scope>
    <source>
        <strain evidence="3">SpSt-222</strain>
    </source>
</reference>